<protein>
    <recommendedName>
        <fullName evidence="8">Leukocyte cell-derived chemotaxin 2 like</fullName>
    </recommendedName>
</protein>
<dbReference type="PANTHER" id="PTHR11329">
    <property type="entry name" value="LEUKOCYTE CELL-DERIVED CHEMOTAXIN 2"/>
    <property type="match status" value="1"/>
</dbReference>
<dbReference type="Ensembl" id="ENSAOCT00000019828.2">
    <property type="protein sequence ID" value="ENSAOCP00000027581.2"/>
    <property type="gene ID" value="ENSAOCG00000016606.2"/>
</dbReference>
<keyword evidence="4" id="KW-1015">Disulfide bond</keyword>
<evidence type="ECO:0000313" key="6">
    <source>
        <dbReference type="Ensembl" id="ENSAOCP00000027581.2"/>
    </source>
</evidence>
<dbReference type="InterPro" id="IPR008663">
    <property type="entry name" value="LECT2"/>
</dbReference>
<evidence type="ECO:0000313" key="7">
    <source>
        <dbReference type="Proteomes" id="UP001501940"/>
    </source>
</evidence>
<reference evidence="6" key="3">
    <citation type="submission" date="2025-09" db="UniProtKB">
        <authorList>
            <consortium name="Ensembl"/>
        </authorList>
    </citation>
    <scope>IDENTIFICATION</scope>
</reference>
<comment type="similarity">
    <text evidence="5">Belongs to the LECT2/MIM-1 family.</text>
</comment>
<sequence>MMHRPSSRLLPELAASLSAQYDAIPSICMASSGMLSWSHVSMKANTQQSFHSLWVSLSKCNSSSLSRERTLESRSAGTAGLELTASIVSDSIPCWHSMSKSRPSVAITATFIALTFSKVSQLGYKTRDSRTTIRTKRRHLNMRTLVFLLAVLWVCDGVKFGQLCSGNPNNSRRTSDGWGEGHYGARRGNRVHQGLDIVCRDGSTVYAPFDVTLDRKVIVYNDPENKKTAINEGIQMRGEGLCFKLFYVRPDRTSGSVSKGERIGTMLPMQTVYPGITSHVHVQMCDRSDPTGYF</sequence>
<dbReference type="Proteomes" id="UP001501940">
    <property type="component" value="Chromosome 18"/>
</dbReference>
<dbReference type="GO" id="GO:0046872">
    <property type="term" value="F:metal ion binding"/>
    <property type="evidence" value="ECO:0007669"/>
    <property type="project" value="UniProtKB-KW"/>
</dbReference>
<keyword evidence="1" id="KW-0479">Metal-binding</keyword>
<accession>A0A3Q1D9D1</accession>
<dbReference type="AlphaFoldDB" id="A0A3Q1D9D1"/>
<evidence type="ECO:0000256" key="4">
    <source>
        <dbReference type="ARBA" id="ARBA00023157"/>
    </source>
</evidence>
<evidence type="ECO:0000256" key="5">
    <source>
        <dbReference type="ARBA" id="ARBA00024361"/>
    </source>
</evidence>
<dbReference type="GeneTree" id="ENSGT00390000015484"/>
<organism evidence="6 7">
    <name type="scientific">Amphiprion ocellaris</name>
    <name type="common">Clown anemonefish</name>
    <dbReference type="NCBI Taxonomy" id="80972"/>
    <lineage>
        <taxon>Eukaryota</taxon>
        <taxon>Metazoa</taxon>
        <taxon>Chordata</taxon>
        <taxon>Craniata</taxon>
        <taxon>Vertebrata</taxon>
        <taxon>Euteleostomi</taxon>
        <taxon>Actinopterygii</taxon>
        <taxon>Neopterygii</taxon>
        <taxon>Teleostei</taxon>
        <taxon>Neoteleostei</taxon>
        <taxon>Acanthomorphata</taxon>
        <taxon>Ovalentaria</taxon>
        <taxon>Pomacentridae</taxon>
        <taxon>Amphiprion</taxon>
    </lineage>
</organism>
<keyword evidence="7" id="KW-1185">Reference proteome</keyword>
<evidence type="ECO:0000256" key="3">
    <source>
        <dbReference type="ARBA" id="ARBA00022833"/>
    </source>
</evidence>
<proteinExistence type="inferred from homology"/>
<dbReference type="InterPro" id="IPR011055">
    <property type="entry name" value="Dup_hybrid_motif"/>
</dbReference>
<dbReference type="PANTHER" id="PTHR11329:SF0">
    <property type="entry name" value="LEUKOCYTE CELL-DERIVED CHEMOTAXIN-2"/>
    <property type="match status" value="1"/>
</dbReference>
<evidence type="ECO:0000256" key="2">
    <source>
        <dbReference type="ARBA" id="ARBA00022729"/>
    </source>
</evidence>
<dbReference type="Gene3D" id="2.70.70.10">
    <property type="entry name" value="Glucose Permease (Domain IIA)"/>
    <property type="match status" value="1"/>
</dbReference>
<reference evidence="6 7" key="1">
    <citation type="submission" date="2022-01" db="EMBL/GenBank/DDBJ databases">
        <title>A chromosome-scale genome assembly of the false clownfish, Amphiprion ocellaris.</title>
        <authorList>
            <person name="Ryu T."/>
        </authorList>
    </citation>
    <scope>NUCLEOTIDE SEQUENCE [LARGE SCALE GENOMIC DNA]</scope>
</reference>
<evidence type="ECO:0000256" key="1">
    <source>
        <dbReference type="ARBA" id="ARBA00022723"/>
    </source>
</evidence>
<keyword evidence="2" id="KW-0732">Signal</keyword>
<keyword evidence="3" id="KW-0862">Zinc</keyword>
<name>A0A3Q1D9D1_AMPOC</name>
<reference evidence="6" key="2">
    <citation type="submission" date="2025-08" db="UniProtKB">
        <authorList>
            <consortium name="Ensembl"/>
        </authorList>
    </citation>
    <scope>IDENTIFICATION</scope>
</reference>
<evidence type="ECO:0008006" key="8">
    <source>
        <dbReference type="Google" id="ProtNLM"/>
    </source>
</evidence>